<gene>
    <name evidence="8" type="ORF">DI09_141p10</name>
</gene>
<comment type="function">
    <text evidence="7">Required for pre-mRNA splicing.</text>
</comment>
<evidence type="ECO:0000256" key="3">
    <source>
        <dbReference type="ARBA" id="ARBA00022664"/>
    </source>
</evidence>
<accession>A0A098VUZ7</accession>
<evidence type="ECO:0000313" key="8">
    <source>
        <dbReference type="EMBL" id="KGG52699.1"/>
    </source>
</evidence>
<reference evidence="8 9" key="1">
    <citation type="submission" date="2014-04" db="EMBL/GenBank/DDBJ databases">
        <title>A new species of microsporidia sheds light on the evolution of extreme parasitism.</title>
        <authorList>
            <person name="Haag K.L."/>
            <person name="James T.Y."/>
            <person name="Larsson R."/>
            <person name="Schaer T.M."/>
            <person name="Refardt D."/>
            <person name="Pombert J.-F."/>
            <person name="Ebert D."/>
        </authorList>
    </citation>
    <scope>NUCLEOTIDE SEQUENCE [LARGE SCALE GENOMIC DNA]</scope>
    <source>
        <strain evidence="8 9">UGP3</strain>
        <tissue evidence="8">Spores</tissue>
    </source>
</reference>
<keyword evidence="3 7" id="KW-0507">mRNA processing</keyword>
<evidence type="ECO:0000256" key="6">
    <source>
        <dbReference type="ARBA" id="ARBA00023242"/>
    </source>
</evidence>
<dbReference type="OrthoDB" id="190958at2759"/>
<evidence type="ECO:0000313" key="9">
    <source>
        <dbReference type="Proteomes" id="UP000029725"/>
    </source>
</evidence>
<dbReference type="Proteomes" id="UP000029725">
    <property type="component" value="Unassembled WGS sequence"/>
</dbReference>
<evidence type="ECO:0000256" key="5">
    <source>
        <dbReference type="ARBA" id="ARBA00023187"/>
    </source>
</evidence>
<keyword evidence="5 7" id="KW-0508">mRNA splicing</keyword>
<dbReference type="GO" id="GO:0005681">
    <property type="term" value="C:spliceosomal complex"/>
    <property type="evidence" value="ECO:0007669"/>
    <property type="project" value="UniProtKB-KW"/>
</dbReference>
<dbReference type="PANTHER" id="PTHR23142">
    <property type="entry name" value="PRE-MRNA-SPLICING FACTOR 38A-RELATED"/>
    <property type="match status" value="1"/>
</dbReference>
<evidence type="ECO:0000256" key="7">
    <source>
        <dbReference type="RuleBase" id="RU367025"/>
    </source>
</evidence>
<dbReference type="InterPro" id="IPR005037">
    <property type="entry name" value="PRP38"/>
</dbReference>
<keyword evidence="4 7" id="KW-0747">Spliceosome</keyword>
<comment type="subcellular location">
    <subcellularLocation>
        <location evidence="1 7">Nucleus</location>
    </subcellularLocation>
</comment>
<sequence length="190" mass="21972">MSINTLPGTKSIHGTDPQFLIEKIVRERIYESLYWKQECYDLTTESLVEKAVRLSHIGSTFGGNQKPTPFLCLLLKLLQLQPDFEIVYALIKDPTFKYLRILASFYLRLVGRPRDIYENLEPLYSDYRKIRVKAPSSDYYLLCIDQVIETLLNEDGIFSIHLPRIPKRRDVEAKDGLAPRTSCLADQLTS</sequence>
<name>A0A098VUZ7_9MICR</name>
<proteinExistence type="inferred from homology"/>
<protein>
    <recommendedName>
        <fullName evidence="7">Pre-mRNA-splicing factor 38</fullName>
    </recommendedName>
</protein>
<comment type="caution">
    <text evidence="8">The sequence shown here is derived from an EMBL/GenBank/DDBJ whole genome shotgun (WGS) entry which is preliminary data.</text>
</comment>
<evidence type="ECO:0000256" key="2">
    <source>
        <dbReference type="ARBA" id="ARBA00006164"/>
    </source>
</evidence>
<dbReference type="Pfam" id="PF03371">
    <property type="entry name" value="PRP38"/>
    <property type="match status" value="1"/>
</dbReference>
<dbReference type="GO" id="GO:0000398">
    <property type="term" value="P:mRNA splicing, via spliceosome"/>
    <property type="evidence" value="ECO:0007669"/>
    <property type="project" value="UniProtKB-UniRule"/>
</dbReference>
<comment type="similarity">
    <text evidence="2 7">Belongs to the PRP38 family.</text>
</comment>
<dbReference type="GeneID" id="25258409"/>
<keyword evidence="6 7" id="KW-0539">Nucleus</keyword>
<dbReference type="RefSeq" id="XP_013239135.1">
    <property type="nucleotide sequence ID" value="XM_013383681.1"/>
</dbReference>
<dbReference type="EMBL" id="JMKJ01000046">
    <property type="protein sequence ID" value="KGG52699.1"/>
    <property type="molecule type" value="Genomic_DNA"/>
</dbReference>
<organism evidence="8 9">
    <name type="scientific">Mitosporidium daphniae</name>
    <dbReference type="NCBI Taxonomy" id="1485682"/>
    <lineage>
        <taxon>Eukaryota</taxon>
        <taxon>Fungi</taxon>
        <taxon>Fungi incertae sedis</taxon>
        <taxon>Microsporidia</taxon>
        <taxon>Mitosporidium</taxon>
    </lineage>
</organism>
<evidence type="ECO:0000256" key="1">
    <source>
        <dbReference type="ARBA" id="ARBA00004123"/>
    </source>
</evidence>
<keyword evidence="9" id="KW-1185">Reference proteome</keyword>
<dbReference type="HOGENOM" id="CLU_039466_2_1_1"/>
<evidence type="ECO:0000256" key="4">
    <source>
        <dbReference type="ARBA" id="ARBA00022728"/>
    </source>
</evidence>
<dbReference type="VEuPathDB" id="MicrosporidiaDB:DI09_141p10"/>
<dbReference type="AlphaFoldDB" id="A0A098VUZ7"/>